<dbReference type="OrthoDB" id="442147at2759"/>
<accession>A0A7J6KQS7</accession>
<reference evidence="1 2" key="1">
    <citation type="submission" date="2020-04" db="EMBL/GenBank/DDBJ databases">
        <title>Perkinsus olseni comparative genomics.</title>
        <authorList>
            <person name="Bogema D.R."/>
        </authorList>
    </citation>
    <scope>NUCLEOTIDE SEQUENCE [LARGE SCALE GENOMIC DNA]</scope>
    <source>
        <strain evidence="1">ATCC PRA-179</strain>
    </source>
</reference>
<sequence>MMVGNKSYAGAAVYLKTYDVELPQPGMLGTLQNSFVAEPHIKFYAFHYEILDVEGGPVPTSYVFGKKPVNVGFNVSASIERPVQFGSVSASLHLTLSTVKGNDSRWLLDGVGKVTFKLAGFLESSKMLVSWSVALLSLAEAIVSSLESAHGAPSLASIDDLVVTPGLINALKALEAYWVKVDEERVASFSVGPQLASVSADGSFAFPPSCTPLVKPANYSYCFHGNRTHNGNNKNITAIVDFFDVNDPKDNTVIGFAAEYAGATARGLEAYAGGEAELMMVGNKSYAGAAVYLKTYDVELPQPGMLGALQNSFIAEPHIKFYAYHYEILDVEGGPVPTSYVYAKKSVNVGFNVSAGIERSVKFGSVGASLHLTLNTVKGNDSRWLLDGVGKVTFKLASILNLNLPIHYLQQEIVIP</sequence>
<proteinExistence type="predicted"/>
<dbReference type="Proteomes" id="UP000570595">
    <property type="component" value="Unassembled WGS sequence"/>
</dbReference>
<protein>
    <submittedName>
        <fullName evidence="1">Uncharacterized protein</fullName>
    </submittedName>
</protein>
<dbReference type="EMBL" id="JABAHT010001245">
    <property type="protein sequence ID" value="KAF4649665.1"/>
    <property type="molecule type" value="Genomic_DNA"/>
</dbReference>
<name>A0A7J6KQS7_PEROL</name>
<evidence type="ECO:0000313" key="2">
    <source>
        <dbReference type="Proteomes" id="UP000570595"/>
    </source>
</evidence>
<comment type="caution">
    <text evidence="1">The sequence shown here is derived from an EMBL/GenBank/DDBJ whole genome shotgun (WGS) entry which is preliminary data.</text>
</comment>
<evidence type="ECO:0000313" key="1">
    <source>
        <dbReference type="EMBL" id="KAF4649665.1"/>
    </source>
</evidence>
<gene>
    <name evidence="1" type="ORF">FOZ61_001087</name>
</gene>
<organism evidence="1 2">
    <name type="scientific">Perkinsus olseni</name>
    <name type="common">Perkinsus atlanticus</name>
    <dbReference type="NCBI Taxonomy" id="32597"/>
    <lineage>
        <taxon>Eukaryota</taxon>
        <taxon>Sar</taxon>
        <taxon>Alveolata</taxon>
        <taxon>Perkinsozoa</taxon>
        <taxon>Perkinsea</taxon>
        <taxon>Perkinsida</taxon>
        <taxon>Perkinsidae</taxon>
        <taxon>Perkinsus</taxon>
    </lineage>
</organism>
<dbReference type="AlphaFoldDB" id="A0A7J6KQS7"/>